<dbReference type="EMBL" id="CAJVQB010014735">
    <property type="protein sequence ID" value="CAG8770306.1"/>
    <property type="molecule type" value="Genomic_DNA"/>
</dbReference>
<dbReference type="Proteomes" id="UP000789901">
    <property type="component" value="Unassembled WGS sequence"/>
</dbReference>
<gene>
    <name evidence="1" type="ORF">GMARGA_LOCUS18442</name>
</gene>
<protein>
    <submittedName>
        <fullName evidence="1">46161_t:CDS:1</fullName>
    </submittedName>
</protein>
<accession>A0ABN7VGF4</accession>
<evidence type="ECO:0000313" key="2">
    <source>
        <dbReference type="Proteomes" id="UP000789901"/>
    </source>
</evidence>
<comment type="caution">
    <text evidence="1">The sequence shown here is derived from an EMBL/GenBank/DDBJ whole genome shotgun (WGS) entry which is preliminary data.</text>
</comment>
<organism evidence="1 2">
    <name type="scientific">Gigaspora margarita</name>
    <dbReference type="NCBI Taxonomy" id="4874"/>
    <lineage>
        <taxon>Eukaryota</taxon>
        <taxon>Fungi</taxon>
        <taxon>Fungi incertae sedis</taxon>
        <taxon>Mucoromycota</taxon>
        <taxon>Glomeromycotina</taxon>
        <taxon>Glomeromycetes</taxon>
        <taxon>Diversisporales</taxon>
        <taxon>Gigasporaceae</taxon>
        <taxon>Gigaspora</taxon>
    </lineage>
</organism>
<reference evidence="1 2" key="1">
    <citation type="submission" date="2021-06" db="EMBL/GenBank/DDBJ databases">
        <authorList>
            <person name="Kallberg Y."/>
            <person name="Tangrot J."/>
            <person name="Rosling A."/>
        </authorList>
    </citation>
    <scope>NUCLEOTIDE SEQUENCE [LARGE SCALE GENOMIC DNA]</scope>
    <source>
        <strain evidence="1 2">120-4 pot B 10/14</strain>
    </source>
</reference>
<name>A0ABN7VGF4_GIGMA</name>
<sequence length="136" mass="15886">EDYNEETLLFPIRVGWQTTFIQNDRKFYIHITERNELNENQPEFRCNSGSKFSDIKETSNLLDASLEGLKFRPFAFKVGKYLIQIINIGIKSNSDLMGAGIGYMSSFIDEYNKKWALYIQTVEQNYLCQIAIYQSN</sequence>
<proteinExistence type="predicted"/>
<feature type="non-terminal residue" evidence="1">
    <location>
        <position position="1"/>
    </location>
</feature>
<evidence type="ECO:0000313" key="1">
    <source>
        <dbReference type="EMBL" id="CAG8770306.1"/>
    </source>
</evidence>
<keyword evidence="2" id="KW-1185">Reference proteome</keyword>